<proteinExistence type="predicted"/>
<comment type="caution">
    <text evidence="1">The sequence shown here is derived from an EMBL/GenBank/DDBJ whole genome shotgun (WGS) entry which is preliminary data.</text>
</comment>
<name>A0ACC0D864_9PEZI</name>
<protein>
    <submittedName>
        <fullName evidence="1">Uncharacterized protein</fullName>
    </submittedName>
</protein>
<evidence type="ECO:0000313" key="2">
    <source>
        <dbReference type="Proteomes" id="UP001497680"/>
    </source>
</evidence>
<accession>A0ACC0D864</accession>
<evidence type="ECO:0000313" key="1">
    <source>
        <dbReference type="EMBL" id="KAI6088848.1"/>
    </source>
</evidence>
<keyword evidence="2" id="KW-1185">Reference proteome</keyword>
<organism evidence="1 2">
    <name type="scientific">Hypoxylon rubiginosum</name>
    <dbReference type="NCBI Taxonomy" id="110542"/>
    <lineage>
        <taxon>Eukaryota</taxon>
        <taxon>Fungi</taxon>
        <taxon>Dikarya</taxon>
        <taxon>Ascomycota</taxon>
        <taxon>Pezizomycotina</taxon>
        <taxon>Sordariomycetes</taxon>
        <taxon>Xylariomycetidae</taxon>
        <taxon>Xylariales</taxon>
        <taxon>Hypoxylaceae</taxon>
        <taxon>Hypoxylon</taxon>
    </lineage>
</organism>
<dbReference type="Proteomes" id="UP001497680">
    <property type="component" value="Unassembled WGS sequence"/>
</dbReference>
<reference evidence="1 2" key="1">
    <citation type="journal article" date="2022" name="New Phytol.">
        <title>Ecological generalism drives hyperdiversity of secondary metabolite gene clusters in xylarialean endophytes.</title>
        <authorList>
            <person name="Franco M.E.E."/>
            <person name="Wisecaver J.H."/>
            <person name="Arnold A.E."/>
            <person name="Ju Y.M."/>
            <person name="Slot J.C."/>
            <person name="Ahrendt S."/>
            <person name="Moore L.P."/>
            <person name="Eastman K.E."/>
            <person name="Scott K."/>
            <person name="Konkel Z."/>
            <person name="Mondo S.J."/>
            <person name="Kuo A."/>
            <person name="Hayes R.D."/>
            <person name="Haridas S."/>
            <person name="Andreopoulos B."/>
            <person name="Riley R."/>
            <person name="LaButti K."/>
            <person name="Pangilinan J."/>
            <person name="Lipzen A."/>
            <person name="Amirebrahimi M."/>
            <person name="Yan J."/>
            <person name="Adam C."/>
            <person name="Keymanesh K."/>
            <person name="Ng V."/>
            <person name="Louie K."/>
            <person name="Northen T."/>
            <person name="Drula E."/>
            <person name="Henrissat B."/>
            <person name="Hsieh H.M."/>
            <person name="Youens-Clark K."/>
            <person name="Lutzoni F."/>
            <person name="Miadlikowska J."/>
            <person name="Eastwood D.C."/>
            <person name="Hamelin R.C."/>
            <person name="Grigoriev I.V."/>
            <person name="U'Ren J.M."/>
        </authorList>
    </citation>
    <scope>NUCLEOTIDE SEQUENCE [LARGE SCALE GENOMIC DNA]</scope>
    <source>
        <strain evidence="1 2">ER1909</strain>
    </source>
</reference>
<dbReference type="EMBL" id="MU394299">
    <property type="protein sequence ID" value="KAI6088848.1"/>
    <property type="molecule type" value="Genomic_DNA"/>
</dbReference>
<gene>
    <name evidence="1" type="ORF">F4821DRAFT_83428</name>
</gene>
<sequence>MLNSMNQRQGGDVEEGRNAYGRIDQFQEAHTLIRRIRNSLLHHRRSQPNPHSPISNISRTSPERLALASPDNPDDASAASTVLYLAYGSNLCSETFLSARGIKPVSQVNVSAPAFDLAFDLPGLPYWEPCFSNVTPRKIPKPPIPGDPPKNPFPPPPSVEYSLEKDVRLNGEGDRAMLLPSFPPDMPTWSKGLYGVVYEVTQKDYHNIIRTEGNAYHDILAPCLALPPPLHVPEKPPIPELPRPFMAHTLYAPRLPDLPGNGGGDNNGYNSGDGNDDDGDDKDKKWWQKLLLPVRRPNQSYAQPSARYLGLIRSGAQEHYLPDDYQAYLAKLEHYRITTWRQEVGRWLMLLIILPFFALILLLSSIFGKEDGTVPTWLGATSTVLTNLIWIAYDAVFKPVFGDGEHTIEDDDDSHVGRRDATRSIHGHAWGSERSTLLADW</sequence>